<evidence type="ECO:0000256" key="4">
    <source>
        <dbReference type="ARBA" id="ARBA00023242"/>
    </source>
</evidence>
<keyword evidence="4 5" id="KW-0539">Nucleus</keyword>
<dbReference type="Pfam" id="PF03479">
    <property type="entry name" value="PCC"/>
    <property type="match status" value="1"/>
</dbReference>
<proteinExistence type="predicted"/>
<comment type="function">
    <text evidence="5">Transcription factor that specifically binds AT-rich DNA sequences related to the nuclear matrix attachment regions (MARs).</text>
</comment>
<evidence type="ECO:0000259" key="6">
    <source>
        <dbReference type="Pfam" id="PF03479"/>
    </source>
</evidence>
<protein>
    <recommendedName>
        <fullName evidence="5">AT-hook motif nuclear-localized protein</fullName>
    </recommendedName>
</protein>
<dbReference type="GO" id="GO:0005634">
    <property type="term" value="C:nucleus"/>
    <property type="evidence" value="ECO:0007669"/>
    <property type="project" value="UniProtKB-SubCell"/>
</dbReference>
<sequence>MSNGLGKPDPFLSGLALIRYCRGSKFKLGGYFGETAGGKLFPHVMIVATGEDIRVKIFSLCESAKQVVVVLSATGTGKFEILSLSGSFTHDKVDGKKPVTGMLSISLAKPNGQVLVVLLEVP</sequence>
<dbReference type="GO" id="GO:0003680">
    <property type="term" value="F:minor groove of adenine-thymine-rich DNA binding"/>
    <property type="evidence" value="ECO:0007669"/>
    <property type="project" value="UniProtKB-UniRule"/>
</dbReference>
<dbReference type="AlphaFoldDB" id="A0AAE0A9C2"/>
<evidence type="ECO:0000313" key="7">
    <source>
        <dbReference type="EMBL" id="KAK3205808.1"/>
    </source>
</evidence>
<dbReference type="PANTHER" id="PTHR31500">
    <property type="entry name" value="AT-HOOK MOTIF NUCLEAR-LOCALIZED PROTEIN 9"/>
    <property type="match status" value="1"/>
</dbReference>
<dbReference type="CDD" id="cd11378">
    <property type="entry name" value="DUF296"/>
    <property type="match status" value="1"/>
</dbReference>
<name>A0AAE0A9C2_9ROSI</name>
<feature type="domain" description="PPC" evidence="6">
    <location>
        <begin position="42"/>
        <end position="115"/>
    </location>
</feature>
<dbReference type="InterPro" id="IPR039605">
    <property type="entry name" value="AHL"/>
</dbReference>
<dbReference type="InterPro" id="IPR005175">
    <property type="entry name" value="PPC_dom"/>
</dbReference>
<comment type="subcellular location">
    <subcellularLocation>
        <location evidence="5">Nucleus</location>
    </subcellularLocation>
</comment>
<keyword evidence="8" id="KW-1185">Reference proteome</keyword>
<dbReference type="Proteomes" id="UP001281410">
    <property type="component" value="Unassembled WGS sequence"/>
</dbReference>
<accession>A0AAE0A9C2</accession>
<gene>
    <name evidence="7" type="ORF">Dsin_019854</name>
</gene>
<evidence type="ECO:0000313" key="8">
    <source>
        <dbReference type="Proteomes" id="UP001281410"/>
    </source>
</evidence>
<evidence type="ECO:0000256" key="2">
    <source>
        <dbReference type="ARBA" id="ARBA00023125"/>
    </source>
</evidence>
<evidence type="ECO:0000256" key="1">
    <source>
        <dbReference type="ARBA" id="ARBA00023015"/>
    </source>
</evidence>
<keyword evidence="2 5" id="KW-0238">DNA-binding</keyword>
<keyword evidence="1 5" id="KW-0805">Transcription regulation</keyword>
<comment type="domain">
    <text evidence="5">The PPC domain mediates interactions between AHL proteins.</text>
</comment>
<dbReference type="SUPFAM" id="SSF117856">
    <property type="entry name" value="AF0104/ALDC/Ptd012-like"/>
    <property type="match status" value="1"/>
</dbReference>
<organism evidence="7 8">
    <name type="scientific">Dipteronia sinensis</name>
    <dbReference type="NCBI Taxonomy" id="43782"/>
    <lineage>
        <taxon>Eukaryota</taxon>
        <taxon>Viridiplantae</taxon>
        <taxon>Streptophyta</taxon>
        <taxon>Embryophyta</taxon>
        <taxon>Tracheophyta</taxon>
        <taxon>Spermatophyta</taxon>
        <taxon>Magnoliopsida</taxon>
        <taxon>eudicotyledons</taxon>
        <taxon>Gunneridae</taxon>
        <taxon>Pentapetalae</taxon>
        <taxon>rosids</taxon>
        <taxon>malvids</taxon>
        <taxon>Sapindales</taxon>
        <taxon>Sapindaceae</taxon>
        <taxon>Hippocastanoideae</taxon>
        <taxon>Acereae</taxon>
        <taxon>Dipteronia</taxon>
    </lineage>
</organism>
<evidence type="ECO:0000256" key="5">
    <source>
        <dbReference type="RuleBase" id="RU367031"/>
    </source>
</evidence>
<evidence type="ECO:0000256" key="3">
    <source>
        <dbReference type="ARBA" id="ARBA00023163"/>
    </source>
</evidence>
<reference evidence="7" key="1">
    <citation type="journal article" date="2023" name="Plant J.">
        <title>Genome sequences and population genomics provide insights into the demographic history, inbreeding, and mutation load of two 'living fossil' tree species of Dipteronia.</title>
        <authorList>
            <person name="Feng Y."/>
            <person name="Comes H.P."/>
            <person name="Chen J."/>
            <person name="Zhu S."/>
            <person name="Lu R."/>
            <person name="Zhang X."/>
            <person name="Li P."/>
            <person name="Qiu J."/>
            <person name="Olsen K.M."/>
            <person name="Qiu Y."/>
        </authorList>
    </citation>
    <scope>NUCLEOTIDE SEQUENCE</scope>
    <source>
        <strain evidence="7">NBL</strain>
    </source>
</reference>
<comment type="caution">
    <text evidence="7">The sequence shown here is derived from an EMBL/GenBank/DDBJ whole genome shotgun (WGS) entry which is preliminary data.</text>
</comment>
<dbReference type="EMBL" id="JANJYJ010000006">
    <property type="protein sequence ID" value="KAK3205808.1"/>
    <property type="molecule type" value="Genomic_DNA"/>
</dbReference>
<dbReference type="PANTHER" id="PTHR31500:SF45">
    <property type="entry name" value="AT-HOOK MOTIF NUCLEAR-LOCALIZED PROTEIN"/>
    <property type="match status" value="1"/>
</dbReference>
<keyword evidence="3 5" id="KW-0804">Transcription</keyword>